<dbReference type="Proteomes" id="UP000198644">
    <property type="component" value="Unassembled WGS sequence"/>
</dbReference>
<evidence type="ECO:0000313" key="1">
    <source>
        <dbReference type="EMBL" id="SFR46556.1"/>
    </source>
</evidence>
<sequence>MLRRDGIRFAALLCGGFVRTVATLSILMMSLSAAAQVIPAFPQATLESRVEIRSDLHRVMLSPIREVRNEIRSESVIRVPVEGTGQLLQLDSDVSREDARRWYRNRLSEADATILFECSGRDCGRSNVWANQIFSQSTLYGRDADQDYLAASLVDSSGQRWLVLVYTVTRGNQRKYAWIEQLALQDGAVVPGVAAAGNRIQGPVVVPWSGSVSVRFEWDADLRRRISNLAEVPGSRVVVAGFSELGPGETLEQAVENAENAANTMGALLDRSGISSSRQIIRAIGPMVQSRVVGQPANRVEILVVAPPQGGQE</sequence>
<proteinExistence type="predicted"/>
<dbReference type="AlphaFoldDB" id="A0A1I6GWM3"/>
<protein>
    <recommendedName>
        <fullName evidence="3">DUF4892 domain-containing protein</fullName>
    </recommendedName>
</protein>
<dbReference type="RefSeq" id="WP_092008755.1">
    <property type="nucleotide sequence ID" value="NZ_FOYW01000001.1"/>
</dbReference>
<dbReference type="Pfam" id="PF16234">
    <property type="entry name" value="DUF4892"/>
    <property type="match status" value="1"/>
</dbReference>
<gene>
    <name evidence="1" type="ORF">SAMN05216203_0544</name>
</gene>
<reference evidence="1 2" key="1">
    <citation type="submission" date="2016-10" db="EMBL/GenBank/DDBJ databases">
        <authorList>
            <person name="de Groot N.N."/>
        </authorList>
    </citation>
    <scope>NUCLEOTIDE SEQUENCE [LARGE SCALE GENOMIC DNA]</scope>
    <source>
        <strain evidence="1 2">CGMCC 1.9167</strain>
    </source>
</reference>
<evidence type="ECO:0000313" key="2">
    <source>
        <dbReference type="Proteomes" id="UP000198644"/>
    </source>
</evidence>
<name>A0A1I6GWM3_9GAMM</name>
<dbReference type="OrthoDB" id="5741786at2"/>
<organism evidence="1 2">
    <name type="scientific">Marinobacter daqiaonensis</name>
    <dbReference type="NCBI Taxonomy" id="650891"/>
    <lineage>
        <taxon>Bacteria</taxon>
        <taxon>Pseudomonadati</taxon>
        <taxon>Pseudomonadota</taxon>
        <taxon>Gammaproteobacteria</taxon>
        <taxon>Pseudomonadales</taxon>
        <taxon>Marinobacteraceae</taxon>
        <taxon>Marinobacter</taxon>
    </lineage>
</organism>
<accession>A0A1I6GWM3</accession>
<dbReference type="EMBL" id="FOYW01000001">
    <property type="protein sequence ID" value="SFR46556.1"/>
    <property type="molecule type" value="Genomic_DNA"/>
</dbReference>
<keyword evidence="2" id="KW-1185">Reference proteome</keyword>
<dbReference type="InterPro" id="IPR032608">
    <property type="entry name" value="DUF4892"/>
</dbReference>
<evidence type="ECO:0008006" key="3">
    <source>
        <dbReference type="Google" id="ProtNLM"/>
    </source>
</evidence>
<dbReference type="STRING" id="650891.SAMN05216203_0544"/>